<dbReference type="Gene3D" id="3.40.525.10">
    <property type="entry name" value="CRAL-TRIO lipid binding domain"/>
    <property type="match status" value="1"/>
</dbReference>
<feature type="domain" description="CRAL-TRIO" evidence="2">
    <location>
        <begin position="238"/>
        <end position="402"/>
    </location>
</feature>
<dbReference type="PANTHER" id="PTHR46818">
    <property type="entry name" value="DOMAIN-CONTAINING PROTEIN, PUTATIVE-RELATED"/>
    <property type="match status" value="1"/>
</dbReference>
<dbReference type="PROSITE" id="PS50191">
    <property type="entry name" value="CRAL_TRIO"/>
    <property type="match status" value="1"/>
</dbReference>
<reference evidence="3" key="1">
    <citation type="submission" date="2021-01" db="EMBL/GenBank/DDBJ databases">
        <authorList>
            <person name="Corre E."/>
            <person name="Pelletier E."/>
            <person name="Niang G."/>
            <person name="Scheremetjew M."/>
            <person name="Finn R."/>
            <person name="Kale V."/>
            <person name="Holt S."/>
            <person name="Cochrane G."/>
            <person name="Meng A."/>
            <person name="Brown T."/>
            <person name="Cohen L."/>
        </authorList>
    </citation>
    <scope>NUCLEOTIDE SEQUENCE</scope>
</reference>
<feature type="compositionally biased region" description="Acidic residues" evidence="1">
    <location>
        <begin position="102"/>
        <end position="115"/>
    </location>
</feature>
<dbReference type="Pfam" id="PF00650">
    <property type="entry name" value="CRAL_TRIO"/>
    <property type="match status" value="1"/>
</dbReference>
<gene>
    <name evidence="3" type="ORF">NSCI0253_LOCUS21865</name>
</gene>
<evidence type="ECO:0000256" key="1">
    <source>
        <dbReference type="SAM" id="MobiDB-lite"/>
    </source>
</evidence>
<dbReference type="EMBL" id="HBFQ01031020">
    <property type="protein sequence ID" value="CAD8847515.1"/>
    <property type="molecule type" value="Transcribed_RNA"/>
</dbReference>
<dbReference type="CDD" id="cd00170">
    <property type="entry name" value="SEC14"/>
    <property type="match status" value="1"/>
</dbReference>
<dbReference type="InterPro" id="IPR036865">
    <property type="entry name" value="CRAL-TRIO_dom_sf"/>
</dbReference>
<feature type="region of interest" description="Disordered" evidence="1">
    <location>
        <begin position="475"/>
        <end position="498"/>
    </location>
</feature>
<feature type="region of interest" description="Disordered" evidence="1">
    <location>
        <begin position="432"/>
        <end position="453"/>
    </location>
</feature>
<dbReference type="InterPro" id="IPR001251">
    <property type="entry name" value="CRAL-TRIO_dom"/>
</dbReference>
<dbReference type="SMART" id="SM00516">
    <property type="entry name" value="SEC14"/>
    <property type="match status" value="1"/>
</dbReference>
<feature type="compositionally biased region" description="Basic and acidic residues" evidence="1">
    <location>
        <begin position="442"/>
        <end position="453"/>
    </location>
</feature>
<sequence>MSETSVEHRRCIHCHDCLVAVHRWVCGAGKTRSSGSSDGTDGNGRTKRGSTPENQSTCGKGRLSEDSQAQLRVEAPASTADVPSDGHGTIGISEPASVVQDFSDEEDEVDDPEEENGFCTVKELPMVYAVPKNVAAYSMPLEAIMREPRESEIVNVFKSGGAERMIACNVELSEEEQIQMKRLRDLARARGVRLIPSIAANAPRFLGEAKGDHVSALDSMVATQEWRYSFFADGPIRDHEMLEDLHSGVVYFTGRDSALRPALVVRPSRLTSDQVDPKAAQRLVNLCVFAMEYFARYMMVPGRVECVCLILDLQGLVVSRIPWTALPEIHKALSRQASGRVAKFYVCHMPNLLKVASALIQAQLTEKQRFKIVFIRRIEELAVHFAAHQLEKSLGGCRPNVTKFYPFPLEPGPFAARSTAMPNADAERGLHQALSPAGRRGRLWDTSKSKAENSRIEFGPKAEKFPVLRPFVRSSSCSRKPADPHATAQPDKEFKPMGKIEHPETKRHNVGIAEASASLCGAKCVVRMEEDMVGPLGCFRCVPRELFKQGTTAPFHD</sequence>
<proteinExistence type="predicted"/>
<feature type="compositionally biased region" description="Low complexity" evidence="1">
    <location>
        <begin position="31"/>
        <end position="40"/>
    </location>
</feature>
<evidence type="ECO:0000259" key="2">
    <source>
        <dbReference type="PROSITE" id="PS50191"/>
    </source>
</evidence>
<feature type="region of interest" description="Disordered" evidence="1">
    <location>
        <begin position="30"/>
        <end position="115"/>
    </location>
</feature>
<feature type="compositionally biased region" description="Polar residues" evidence="1">
    <location>
        <begin position="49"/>
        <end position="58"/>
    </location>
</feature>
<dbReference type="SUPFAM" id="SSF52087">
    <property type="entry name" value="CRAL/TRIO domain"/>
    <property type="match status" value="1"/>
</dbReference>
<accession>A0A7S1F773</accession>
<dbReference type="PANTHER" id="PTHR46818:SF1">
    <property type="entry name" value="CHROMOSOME UNDETERMINED SCAFFOLD_125, WHOLE GENOME SHOTGUN SEQUENCE"/>
    <property type="match status" value="1"/>
</dbReference>
<protein>
    <recommendedName>
        <fullName evidence="2">CRAL-TRIO domain-containing protein</fullName>
    </recommendedName>
</protein>
<evidence type="ECO:0000313" key="3">
    <source>
        <dbReference type="EMBL" id="CAD8847515.1"/>
    </source>
</evidence>
<organism evidence="3">
    <name type="scientific">Noctiluca scintillans</name>
    <name type="common">Sea sparkle</name>
    <name type="synonym">Red tide dinoflagellate</name>
    <dbReference type="NCBI Taxonomy" id="2966"/>
    <lineage>
        <taxon>Eukaryota</taxon>
        <taxon>Sar</taxon>
        <taxon>Alveolata</taxon>
        <taxon>Dinophyceae</taxon>
        <taxon>Noctilucales</taxon>
        <taxon>Noctilucaceae</taxon>
        <taxon>Noctiluca</taxon>
    </lineage>
</organism>
<dbReference type="AlphaFoldDB" id="A0A7S1F773"/>
<name>A0A7S1F773_NOCSC</name>